<dbReference type="Pfam" id="PF00481">
    <property type="entry name" value="PP2C"/>
    <property type="match status" value="1"/>
</dbReference>
<keyword evidence="2 4" id="KW-0378">Hydrolase</keyword>
<dbReference type="GO" id="GO:0005634">
    <property type="term" value="C:nucleus"/>
    <property type="evidence" value="ECO:0007669"/>
    <property type="project" value="TreeGrafter"/>
</dbReference>
<dbReference type="InterPro" id="IPR001932">
    <property type="entry name" value="PPM-type_phosphatase-like_dom"/>
</dbReference>
<sequence length="415" mass="45663">MEEAARCFLGRFVEEFPAALEEGGALPVSPLSRTASLGELQGESLELGLRLLAARGLLQASVPSSARQRSPSCCRMTFHLFTAPRRLRTTRRRNSQSPSEAVQRLFLNKLINVALAWHQNLPEPLPPPPRFLRCSVHAIKNTRRKMEDKHLALAEFNQLFGFKDREQCAYYAVFDGHGGVDAATYAATHLHVALSRQETLQRDPATALKRAFTDTDHMFRGKAKRERLRSGTTGVAVLIQGQQLTVAWLGDSQATLVRKGQADEKQRIEDLGGCVTFMGCWRVNGTYAVSRAIGDFDQKPYVSGDADCFTTQLSGDEDYVLLACDGFFDAVQPSEVPQLVLDALRQSDDPEGRWDAPLDPSEETVGARVAQHLVAHAKAAGSCDNITVMLVFLHPPEQLLGQSSTMGPAQDAPHQ</sequence>
<evidence type="ECO:0000256" key="1">
    <source>
        <dbReference type="ARBA" id="ARBA00022723"/>
    </source>
</evidence>
<dbReference type="PROSITE" id="PS51746">
    <property type="entry name" value="PPM_2"/>
    <property type="match status" value="1"/>
</dbReference>
<evidence type="ECO:0000256" key="3">
    <source>
        <dbReference type="ARBA" id="ARBA00022912"/>
    </source>
</evidence>
<name>A0A7J5YU21_DISMA</name>
<dbReference type="InterPro" id="IPR000222">
    <property type="entry name" value="PP2C_BS"/>
</dbReference>
<evidence type="ECO:0000256" key="2">
    <source>
        <dbReference type="ARBA" id="ARBA00022801"/>
    </source>
</evidence>
<accession>A0A7J5YU21</accession>
<evidence type="ECO:0000313" key="7">
    <source>
        <dbReference type="Proteomes" id="UP000518266"/>
    </source>
</evidence>
<keyword evidence="3 4" id="KW-0904">Protein phosphatase</keyword>
<evidence type="ECO:0000313" key="6">
    <source>
        <dbReference type="EMBL" id="KAF3851638.1"/>
    </source>
</evidence>
<protein>
    <recommendedName>
        <fullName evidence="5">PPM-type phosphatase domain-containing protein</fullName>
    </recommendedName>
</protein>
<dbReference type="InterPro" id="IPR015655">
    <property type="entry name" value="PP2C"/>
</dbReference>
<dbReference type="GO" id="GO:0005829">
    <property type="term" value="C:cytosol"/>
    <property type="evidence" value="ECO:0007669"/>
    <property type="project" value="TreeGrafter"/>
</dbReference>
<dbReference type="EMBL" id="JAAKFY010000010">
    <property type="protein sequence ID" value="KAF3851638.1"/>
    <property type="molecule type" value="Genomic_DNA"/>
</dbReference>
<dbReference type="Gene3D" id="3.60.40.10">
    <property type="entry name" value="PPM-type phosphatase domain"/>
    <property type="match status" value="1"/>
</dbReference>
<comment type="similarity">
    <text evidence="4">Belongs to the PP2C family.</text>
</comment>
<proteinExistence type="inferred from homology"/>
<dbReference type="GO" id="GO:0046872">
    <property type="term" value="F:metal ion binding"/>
    <property type="evidence" value="ECO:0007669"/>
    <property type="project" value="UniProtKB-KW"/>
</dbReference>
<keyword evidence="1" id="KW-0479">Metal-binding</keyword>
<dbReference type="SMART" id="SM00331">
    <property type="entry name" value="PP2C_SIG"/>
    <property type="match status" value="1"/>
</dbReference>
<comment type="caution">
    <text evidence="6">The sequence shown here is derived from an EMBL/GenBank/DDBJ whole genome shotgun (WGS) entry which is preliminary data.</text>
</comment>
<dbReference type="GO" id="GO:0004722">
    <property type="term" value="F:protein serine/threonine phosphatase activity"/>
    <property type="evidence" value="ECO:0007669"/>
    <property type="project" value="InterPro"/>
</dbReference>
<gene>
    <name evidence="6" type="ORF">F7725_013410</name>
</gene>
<dbReference type="SUPFAM" id="SSF81606">
    <property type="entry name" value="PP2C-like"/>
    <property type="match status" value="1"/>
</dbReference>
<reference evidence="6 7" key="1">
    <citation type="submission" date="2020-03" db="EMBL/GenBank/DDBJ databases">
        <title>Dissostichus mawsoni Genome sequencing and assembly.</title>
        <authorList>
            <person name="Park H."/>
        </authorList>
    </citation>
    <scope>NUCLEOTIDE SEQUENCE [LARGE SCALE GENOMIC DNA]</scope>
    <source>
        <strain evidence="6">DM0001</strain>
        <tissue evidence="6">Muscle</tissue>
    </source>
</reference>
<dbReference type="InterPro" id="IPR036457">
    <property type="entry name" value="PPM-type-like_dom_sf"/>
</dbReference>
<organism evidence="6 7">
    <name type="scientific">Dissostichus mawsoni</name>
    <name type="common">Antarctic cod</name>
    <dbReference type="NCBI Taxonomy" id="36200"/>
    <lineage>
        <taxon>Eukaryota</taxon>
        <taxon>Metazoa</taxon>
        <taxon>Chordata</taxon>
        <taxon>Craniata</taxon>
        <taxon>Vertebrata</taxon>
        <taxon>Euteleostomi</taxon>
        <taxon>Actinopterygii</taxon>
        <taxon>Neopterygii</taxon>
        <taxon>Teleostei</taxon>
        <taxon>Neoteleostei</taxon>
        <taxon>Acanthomorphata</taxon>
        <taxon>Eupercaria</taxon>
        <taxon>Perciformes</taxon>
        <taxon>Notothenioidei</taxon>
        <taxon>Nototheniidae</taxon>
        <taxon>Dissostichus</taxon>
    </lineage>
</organism>
<keyword evidence="7" id="KW-1185">Reference proteome</keyword>
<dbReference type="Proteomes" id="UP000518266">
    <property type="component" value="Unassembled WGS sequence"/>
</dbReference>
<dbReference type="PANTHER" id="PTHR13832:SF233">
    <property type="entry name" value="PROTEIN PHOSPHATASE 1F"/>
    <property type="match status" value="1"/>
</dbReference>
<dbReference type="SMART" id="SM00332">
    <property type="entry name" value="PP2Cc"/>
    <property type="match status" value="1"/>
</dbReference>
<dbReference type="CDD" id="cd00143">
    <property type="entry name" value="PP2Cc"/>
    <property type="match status" value="1"/>
</dbReference>
<dbReference type="PROSITE" id="PS01032">
    <property type="entry name" value="PPM_1"/>
    <property type="match status" value="1"/>
</dbReference>
<dbReference type="OrthoDB" id="10264738at2759"/>
<dbReference type="PANTHER" id="PTHR13832">
    <property type="entry name" value="PROTEIN PHOSPHATASE 2C"/>
    <property type="match status" value="1"/>
</dbReference>
<dbReference type="AlphaFoldDB" id="A0A7J5YU21"/>
<evidence type="ECO:0000259" key="5">
    <source>
        <dbReference type="PROSITE" id="PS51746"/>
    </source>
</evidence>
<feature type="domain" description="PPM-type phosphatase" evidence="5">
    <location>
        <begin position="133"/>
        <end position="393"/>
    </location>
</feature>
<evidence type="ECO:0000256" key="4">
    <source>
        <dbReference type="RuleBase" id="RU003465"/>
    </source>
</evidence>